<dbReference type="PANTHER" id="PTHR35871">
    <property type="entry name" value="EXPRESSED PROTEIN"/>
    <property type="match status" value="1"/>
</dbReference>
<proteinExistence type="predicted"/>
<name>A0ABN7W9Y7_GIGMA</name>
<protein>
    <submittedName>
        <fullName evidence="1">20874_t:CDS:1</fullName>
    </submittedName>
</protein>
<evidence type="ECO:0000313" key="1">
    <source>
        <dbReference type="EMBL" id="CAG8823881.1"/>
    </source>
</evidence>
<keyword evidence="2" id="KW-1185">Reference proteome</keyword>
<feature type="non-terminal residue" evidence="1">
    <location>
        <position position="152"/>
    </location>
</feature>
<gene>
    <name evidence="1" type="ORF">GMARGA_LOCUS28443</name>
</gene>
<sequence length="152" mass="17811">MSKWYDEDCKIRTYSLLANGKKEHIWVTYDEFTFHINDGPHAMWGPEKEQPLRKKRIGLSIHVSDFLIEMIRPLRNDLEEAHAMIVLGLRHDRFWDAKKLIIQSIGLFVFDNTTTHTAFAKDALLSSKMNLFLSGSVLKMWDTIWNGNRQSM</sequence>
<comment type="caution">
    <text evidence="1">The sequence shown here is derived from an EMBL/GenBank/DDBJ whole genome shotgun (WGS) entry which is preliminary data.</text>
</comment>
<dbReference type="PANTHER" id="PTHR35871:SF1">
    <property type="entry name" value="CXC1-LIKE CYSTEINE CLUSTER ASSOCIATED WITH KDZ TRANSPOSASES DOMAIN-CONTAINING PROTEIN"/>
    <property type="match status" value="1"/>
</dbReference>
<reference evidence="1 2" key="1">
    <citation type="submission" date="2021-06" db="EMBL/GenBank/DDBJ databases">
        <authorList>
            <person name="Kallberg Y."/>
            <person name="Tangrot J."/>
            <person name="Rosling A."/>
        </authorList>
    </citation>
    <scope>NUCLEOTIDE SEQUENCE [LARGE SCALE GENOMIC DNA]</scope>
    <source>
        <strain evidence="1 2">120-4 pot B 10/14</strain>
    </source>
</reference>
<organism evidence="1 2">
    <name type="scientific">Gigaspora margarita</name>
    <dbReference type="NCBI Taxonomy" id="4874"/>
    <lineage>
        <taxon>Eukaryota</taxon>
        <taxon>Fungi</taxon>
        <taxon>Fungi incertae sedis</taxon>
        <taxon>Mucoromycota</taxon>
        <taxon>Glomeromycotina</taxon>
        <taxon>Glomeromycetes</taxon>
        <taxon>Diversisporales</taxon>
        <taxon>Gigasporaceae</taxon>
        <taxon>Gigaspora</taxon>
    </lineage>
</organism>
<dbReference type="Proteomes" id="UP000789901">
    <property type="component" value="Unassembled WGS sequence"/>
</dbReference>
<evidence type="ECO:0000313" key="2">
    <source>
        <dbReference type="Proteomes" id="UP000789901"/>
    </source>
</evidence>
<accession>A0ABN7W9Y7</accession>
<dbReference type="EMBL" id="CAJVQB010036408">
    <property type="protein sequence ID" value="CAG8823881.1"/>
    <property type="molecule type" value="Genomic_DNA"/>
</dbReference>